<name>A0A3P9H1M4_ORYLA</name>
<feature type="compositionally biased region" description="Polar residues" evidence="15">
    <location>
        <begin position="502"/>
        <end position="513"/>
    </location>
</feature>
<feature type="transmembrane region" description="Helical" evidence="16">
    <location>
        <begin position="322"/>
        <end position="344"/>
    </location>
</feature>
<dbReference type="Gene3D" id="1.20.1250.20">
    <property type="entry name" value="MFS general substrate transporter like domains"/>
    <property type="match status" value="1"/>
</dbReference>
<feature type="transmembrane region" description="Helical" evidence="16">
    <location>
        <begin position="200"/>
        <end position="221"/>
    </location>
</feature>
<feature type="transmembrane region" description="Helical" evidence="16">
    <location>
        <begin position="110"/>
        <end position="131"/>
    </location>
</feature>
<dbReference type="Pfam" id="PF00083">
    <property type="entry name" value="Sugar_tr"/>
    <property type="match status" value="1"/>
</dbReference>
<keyword evidence="9 16" id="KW-0812">Transmembrane</keyword>
<comment type="subcellular location">
    <subcellularLocation>
        <location evidence="2">Cell membrane</location>
        <location evidence="2">Sarcolemma</location>
    </subcellularLocation>
    <subcellularLocation>
        <location evidence="3">Cell membrane</location>
        <topology evidence="3">Multi-pass membrane protein</topology>
    </subcellularLocation>
</comment>
<protein>
    <recommendedName>
        <fullName evidence="5">Solute carrier family 2, facilitated glucose transporter member 5</fullName>
    </recommendedName>
    <alternativeName>
        <fullName evidence="13">Fructose transporter</fullName>
    </alternativeName>
    <alternativeName>
        <fullName evidence="12">Glucose transporter type 5, small intestine</fullName>
    </alternativeName>
</protein>
<evidence type="ECO:0000313" key="19">
    <source>
        <dbReference type="Proteomes" id="UP000265200"/>
    </source>
</evidence>
<sequence length="513" mass="56944">MTNLTWQWIPAMMQHLSFLLDCPTVVAAIFICGIGGTFQYGFCVSVMTSPSVFIKKLINRTCVERYDFSLEEWQVSLIWSFTVSIFCIGGLLGSLIAGSLTSKFGRKRCLLLNNLVAIAGAVLMIFSQTAVSFEMIMVARFLYGVNSGVGLSAQTMYLIECAPKRLRGMVGVSVATFLSLGRFSGQLLGIRELLGTEKEWPWLLGFNGFAALFQLFTLPFLPESPRFLLLERGDSQASAKAFKKLWGKNDYSKELEDMLKEKASLHSIPNLSVLELFQSQSLRWQLLTIIIAFISLQLSGINAVYFYSFEVLGAAGIPHDKLTYAALGTGLCELIASTACFIIIESMGKKVLLYRGYIAMSVTLGLLTITVYFQKSVSWLPYCSLVLVFFFIFFFAIGPAATTAPLPGEILTQSFKSAGYTLGCTINWMGLFVLGMLFPILVEKLESFCFLIFLVFCLICGLYVAFNVPETKNQTVLEIAAEFERMHCKDDKSQGKKHSEQDPSGINSCSTKF</sequence>
<dbReference type="SUPFAM" id="SSF103473">
    <property type="entry name" value="MFS general substrate transporter"/>
    <property type="match status" value="1"/>
</dbReference>
<feature type="transmembrane region" description="Helical" evidence="16">
    <location>
        <begin position="418"/>
        <end position="442"/>
    </location>
</feature>
<feature type="compositionally biased region" description="Basic and acidic residues" evidence="15">
    <location>
        <begin position="491"/>
        <end position="501"/>
    </location>
</feature>
<dbReference type="Ensembl" id="ENSORLT00015012175.1">
    <property type="protein sequence ID" value="ENSORLP00015001721.1"/>
    <property type="gene ID" value="ENSORLG00015002379.1"/>
</dbReference>
<comment type="similarity">
    <text evidence="4">Belongs to the major facilitator superfamily. Sugar transporter (TC 2.A.1.1) family. Glucose transporter subfamily.</text>
</comment>
<feature type="domain" description="Major facilitator superfamily (MFS) profile" evidence="17">
    <location>
        <begin position="29"/>
        <end position="472"/>
    </location>
</feature>
<evidence type="ECO:0000256" key="3">
    <source>
        <dbReference type="ARBA" id="ARBA00004651"/>
    </source>
</evidence>
<feature type="transmembrane region" description="Helical" evidence="16">
    <location>
        <begin position="286"/>
        <end position="307"/>
    </location>
</feature>
<feature type="transmembrane region" description="Helical" evidence="16">
    <location>
        <begin position="379"/>
        <end position="397"/>
    </location>
</feature>
<dbReference type="PROSITE" id="PS00217">
    <property type="entry name" value="SUGAR_TRANSPORT_2"/>
    <property type="match status" value="1"/>
</dbReference>
<dbReference type="InterPro" id="IPR036259">
    <property type="entry name" value="MFS_trans_sf"/>
</dbReference>
<dbReference type="GO" id="GO:0005353">
    <property type="term" value="F:fructose transmembrane transporter activity"/>
    <property type="evidence" value="ECO:0007669"/>
    <property type="project" value="UniProtKB-ARBA"/>
</dbReference>
<reference evidence="18 19" key="2">
    <citation type="submission" date="2017-04" db="EMBL/GenBank/DDBJ databases">
        <title>CpG methylation of centromeres and impact of large insertions on vertebrate speciation.</title>
        <authorList>
            <person name="Ichikawa K."/>
            <person name="Yoshimura J."/>
            <person name="Morishita S."/>
        </authorList>
    </citation>
    <scope>NUCLEOTIDE SEQUENCE</scope>
    <source>
        <strain evidence="18 19">HSOK</strain>
    </source>
</reference>
<feature type="transmembrane region" description="Helical" evidence="16">
    <location>
        <begin position="448"/>
        <end position="466"/>
    </location>
</feature>
<dbReference type="FunFam" id="1.20.1250.20:FF:001511">
    <property type="entry name" value="Solute carrier family 2, facilitated glucose transporter member 5"/>
    <property type="match status" value="1"/>
</dbReference>
<evidence type="ECO:0000256" key="5">
    <source>
        <dbReference type="ARBA" id="ARBA00015973"/>
    </source>
</evidence>
<evidence type="ECO:0000256" key="8">
    <source>
        <dbReference type="ARBA" id="ARBA00022597"/>
    </source>
</evidence>
<dbReference type="InterPro" id="IPR005829">
    <property type="entry name" value="Sugar_transporter_CS"/>
</dbReference>
<evidence type="ECO:0000256" key="4">
    <source>
        <dbReference type="ARBA" id="ARBA00007004"/>
    </source>
</evidence>
<dbReference type="PROSITE" id="PS50850">
    <property type="entry name" value="MFS"/>
    <property type="match status" value="1"/>
</dbReference>
<keyword evidence="7" id="KW-1003">Cell membrane</keyword>
<dbReference type="PANTHER" id="PTHR23503:SF54">
    <property type="entry name" value="MAJOR FACILITATOR SUPERFAMILY (MFS) PROFILE DOMAIN-CONTAINING PROTEIN"/>
    <property type="match status" value="1"/>
</dbReference>
<comment type="catalytic activity">
    <reaction evidence="1">
        <text>D-fructose(out) = D-fructose(in)</text>
        <dbReference type="Rhea" id="RHEA:60372"/>
        <dbReference type="ChEBI" id="CHEBI:37721"/>
    </reaction>
</comment>
<dbReference type="GO" id="GO:0042383">
    <property type="term" value="C:sarcolemma"/>
    <property type="evidence" value="ECO:0007669"/>
    <property type="project" value="UniProtKB-SubCell"/>
</dbReference>
<accession>A0A3P9H1M4</accession>
<evidence type="ECO:0000256" key="14">
    <source>
        <dbReference type="RuleBase" id="RU003346"/>
    </source>
</evidence>
<reference evidence="18" key="3">
    <citation type="submission" date="2025-08" db="UniProtKB">
        <authorList>
            <consortium name="Ensembl"/>
        </authorList>
    </citation>
    <scope>IDENTIFICATION</scope>
    <source>
        <strain evidence="18">HSOK</strain>
    </source>
</reference>
<evidence type="ECO:0000259" key="17">
    <source>
        <dbReference type="PROSITE" id="PS50850"/>
    </source>
</evidence>
<feature type="transmembrane region" description="Helical" evidence="16">
    <location>
        <begin position="18"/>
        <end position="42"/>
    </location>
</feature>
<dbReference type="NCBIfam" id="TIGR00879">
    <property type="entry name" value="SP"/>
    <property type="match status" value="1"/>
</dbReference>
<keyword evidence="6 14" id="KW-0813">Transport</keyword>
<dbReference type="InterPro" id="IPR020846">
    <property type="entry name" value="MFS_dom"/>
</dbReference>
<keyword evidence="10 16" id="KW-1133">Transmembrane helix</keyword>
<evidence type="ECO:0000256" key="10">
    <source>
        <dbReference type="ARBA" id="ARBA00022989"/>
    </source>
</evidence>
<dbReference type="PANTHER" id="PTHR23503">
    <property type="entry name" value="SOLUTE CARRIER FAMILY 2"/>
    <property type="match status" value="1"/>
</dbReference>
<evidence type="ECO:0000256" key="11">
    <source>
        <dbReference type="ARBA" id="ARBA00023136"/>
    </source>
</evidence>
<dbReference type="Proteomes" id="UP000265200">
    <property type="component" value="Chromosome 12"/>
</dbReference>
<proteinExistence type="inferred from homology"/>
<evidence type="ECO:0000313" key="18">
    <source>
        <dbReference type="Ensembl" id="ENSORLP00015001721.1"/>
    </source>
</evidence>
<dbReference type="InterPro" id="IPR045263">
    <property type="entry name" value="GLUT"/>
</dbReference>
<keyword evidence="8" id="KW-0762">Sugar transport</keyword>
<evidence type="ECO:0000256" key="7">
    <source>
        <dbReference type="ARBA" id="ARBA00022475"/>
    </source>
</evidence>
<evidence type="ECO:0000256" key="12">
    <source>
        <dbReference type="ARBA" id="ARBA00029961"/>
    </source>
</evidence>
<feature type="transmembrane region" description="Helical" evidence="16">
    <location>
        <begin position="137"/>
        <end position="159"/>
    </location>
</feature>
<feature type="region of interest" description="Disordered" evidence="15">
    <location>
        <begin position="491"/>
        <end position="513"/>
    </location>
</feature>
<evidence type="ECO:0000256" key="15">
    <source>
        <dbReference type="SAM" id="MobiDB-lite"/>
    </source>
</evidence>
<dbReference type="InterPro" id="IPR003663">
    <property type="entry name" value="Sugar/inositol_transpt"/>
</dbReference>
<reference key="1">
    <citation type="journal article" date="2007" name="Nature">
        <title>The medaka draft genome and insights into vertebrate genome evolution.</title>
        <authorList>
            <person name="Kasahara M."/>
            <person name="Naruse K."/>
            <person name="Sasaki S."/>
            <person name="Nakatani Y."/>
            <person name="Qu W."/>
            <person name="Ahsan B."/>
            <person name="Yamada T."/>
            <person name="Nagayasu Y."/>
            <person name="Doi K."/>
            <person name="Kasai Y."/>
            <person name="Jindo T."/>
            <person name="Kobayashi D."/>
            <person name="Shimada A."/>
            <person name="Toyoda A."/>
            <person name="Kuroki Y."/>
            <person name="Fujiyama A."/>
            <person name="Sasaki T."/>
            <person name="Shimizu A."/>
            <person name="Asakawa S."/>
            <person name="Shimizu N."/>
            <person name="Hashimoto S."/>
            <person name="Yang J."/>
            <person name="Lee Y."/>
            <person name="Matsushima K."/>
            <person name="Sugano S."/>
            <person name="Sakaizumi M."/>
            <person name="Narita T."/>
            <person name="Ohishi K."/>
            <person name="Haga S."/>
            <person name="Ohta F."/>
            <person name="Nomoto H."/>
            <person name="Nogata K."/>
            <person name="Morishita T."/>
            <person name="Endo T."/>
            <person name="Shin-I T."/>
            <person name="Takeda H."/>
            <person name="Morishita S."/>
            <person name="Kohara Y."/>
        </authorList>
    </citation>
    <scope>NUCLEOTIDE SEQUENCE [LARGE SCALE GENOMIC DNA]</scope>
    <source>
        <strain>Hd-rR</strain>
    </source>
</reference>
<dbReference type="InterPro" id="IPR005828">
    <property type="entry name" value="MFS_sugar_transport-like"/>
</dbReference>
<dbReference type="GO" id="GO:1990539">
    <property type="term" value="P:fructose import across plasma membrane"/>
    <property type="evidence" value="ECO:0007669"/>
    <property type="project" value="UniProtKB-ARBA"/>
</dbReference>
<feature type="transmembrane region" description="Helical" evidence="16">
    <location>
        <begin position="166"/>
        <end position="188"/>
    </location>
</feature>
<feature type="transmembrane region" description="Helical" evidence="16">
    <location>
        <begin position="77"/>
        <end position="98"/>
    </location>
</feature>
<feature type="transmembrane region" description="Helical" evidence="16">
    <location>
        <begin position="356"/>
        <end position="373"/>
    </location>
</feature>
<keyword evidence="11 16" id="KW-0472">Membrane</keyword>
<evidence type="ECO:0000256" key="2">
    <source>
        <dbReference type="ARBA" id="ARBA00004135"/>
    </source>
</evidence>
<evidence type="ECO:0000256" key="13">
    <source>
        <dbReference type="ARBA" id="ARBA00031099"/>
    </source>
</evidence>
<dbReference type="AlphaFoldDB" id="A0A3P9H1M4"/>
<reference evidence="18" key="4">
    <citation type="submission" date="2025-09" db="UniProtKB">
        <authorList>
            <consortium name="Ensembl"/>
        </authorList>
    </citation>
    <scope>IDENTIFICATION</scope>
    <source>
        <strain evidence="18">HSOK</strain>
    </source>
</reference>
<organism evidence="18 19">
    <name type="scientific">Oryzias latipes</name>
    <name type="common">Japanese rice fish</name>
    <name type="synonym">Japanese killifish</name>
    <dbReference type="NCBI Taxonomy" id="8090"/>
    <lineage>
        <taxon>Eukaryota</taxon>
        <taxon>Metazoa</taxon>
        <taxon>Chordata</taxon>
        <taxon>Craniata</taxon>
        <taxon>Vertebrata</taxon>
        <taxon>Euteleostomi</taxon>
        <taxon>Actinopterygii</taxon>
        <taxon>Neopterygii</taxon>
        <taxon>Teleostei</taxon>
        <taxon>Neoteleostei</taxon>
        <taxon>Acanthomorphata</taxon>
        <taxon>Ovalentaria</taxon>
        <taxon>Atherinomorphae</taxon>
        <taxon>Beloniformes</taxon>
        <taxon>Adrianichthyidae</taxon>
        <taxon>Oryziinae</taxon>
        <taxon>Oryzias</taxon>
    </lineage>
</organism>
<evidence type="ECO:0000256" key="1">
    <source>
        <dbReference type="ARBA" id="ARBA00000590"/>
    </source>
</evidence>
<evidence type="ECO:0000256" key="16">
    <source>
        <dbReference type="SAM" id="Phobius"/>
    </source>
</evidence>
<evidence type="ECO:0000256" key="9">
    <source>
        <dbReference type="ARBA" id="ARBA00022692"/>
    </source>
</evidence>
<evidence type="ECO:0000256" key="6">
    <source>
        <dbReference type="ARBA" id="ARBA00022448"/>
    </source>
</evidence>